<proteinExistence type="predicted"/>
<dbReference type="Proteomes" id="UP000233837">
    <property type="component" value="Unassembled WGS sequence"/>
</dbReference>
<feature type="region of interest" description="Disordered" evidence="1">
    <location>
        <begin position="24"/>
        <end position="186"/>
    </location>
</feature>
<feature type="compositionally biased region" description="Basic and acidic residues" evidence="1">
    <location>
        <begin position="128"/>
        <end position="165"/>
    </location>
</feature>
<dbReference type="PANTHER" id="PTHR34200">
    <property type="entry name" value="DENTIN SIALOPHOSPHOPROTEIN-LIKE ISOFORM X1"/>
    <property type="match status" value="1"/>
</dbReference>
<evidence type="ECO:0000256" key="1">
    <source>
        <dbReference type="SAM" id="MobiDB-lite"/>
    </source>
</evidence>
<accession>A0A2I0WG63</accession>
<feature type="compositionally biased region" description="Basic and acidic residues" evidence="1">
    <location>
        <begin position="27"/>
        <end position="48"/>
    </location>
</feature>
<dbReference type="EMBL" id="KZ502668">
    <property type="protein sequence ID" value="PKU74638.1"/>
    <property type="molecule type" value="Genomic_DNA"/>
</dbReference>
<feature type="compositionally biased region" description="Low complexity" evidence="1">
    <location>
        <begin position="329"/>
        <end position="352"/>
    </location>
</feature>
<sequence length="482" mass="50623">MENNSKVFAMAMFCVLAIAVASNASSEMKHRALAGEDKGDGKPNEAEKVASSPPPTSPPIQNVGPTDRVHTSPPQPSQSLPNSSNSDSSSSDSSPLMNSSIKSVPPPGPENLNPGASGKVNTSTNPPTKEEHTDSETPKKEGDKPVQSPIKDDHKAPQDPEKRGDMTSQGPTNDNEPKGSQGIVESGSCDTANVRCQTGVLAACLWQPGIGSSRTMLRSSRPISALKTADFWSVYGMIYGLDRPGRFWIVLGRSVYGKIPRARGFGKLIIVLYRPAKSSSTIGNWSGLGSRGIEVDQDLQVASSPPPTSPPIQNAGPTDRVHTSPPQPSQSLPNSSNSDSSSSDSSPLMNSSIKSVPPPGPENLNPGASGKVNTSTNPPTKEEHKDSETAKKEGDKPVQSPIKDDHKAPQDPEKRGDMTSQGPTKDNVPKGSQGIVESGSSGDVSEKGSCDTANVRCQTGVLAACLWQPGIGEPMNSIFYCS</sequence>
<evidence type="ECO:0000313" key="4">
    <source>
        <dbReference type="Proteomes" id="UP000233837"/>
    </source>
</evidence>
<keyword evidence="4" id="KW-1185">Reference proteome</keyword>
<feature type="signal peptide" evidence="2">
    <location>
        <begin position="1"/>
        <end position="24"/>
    </location>
</feature>
<dbReference type="PANTHER" id="PTHR34200:SF2">
    <property type="entry name" value="TRANSMEMBRANE PROTEIN"/>
    <property type="match status" value="1"/>
</dbReference>
<protein>
    <submittedName>
        <fullName evidence="3">Uncharacterized protein</fullName>
    </submittedName>
</protein>
<evidence type="ECO:0000256" key="2">
    <source>
        <dbReference type="SAM" id="SignalP"/>
    </source>
</evidence>
<gene>
    <name evidence="3" type="ORF">MA16_Dca004829</name>
</gene>
<feature type="compositionally biased region" description="Basic and acidic residues" evidence="1">
    <location>
        <begin position="380"/>
        <end position="417"/>
    </location>
</feature>
<feature type="chain" id="PRO_5014139102" evidence="2">
    <location>
        <begin position="25"/>
        <end position="482"/>
    </location>
</feature>
<organism evidence="3 4">
    <name type="scientific">Dendrobium catenatum</name>
    <dbReference type="NCBI Taxonomy" id="906689"/>
    <lineage>
        <taxon>Eukaryota</taxon>
        <taxon>Viridiplantae</taxon>
        <taxon>Streptophyta</taxon>
        <taxon>Embryophyta</taxon>
        <taxon>Tracheophyta</taxon>
        <taxon>Spermatophyta</taxon>
        <taxon>Magnoliopsida</taxon>
        <taxon>Liliopsida</taxon>
        <taxon>Asparagales</taxon>
        <taxon>Orchidaceae</taxon>
        <taxon>Epidendroideae</taxon>
        <taxon>Malaxideae</taxon>
        <taxon>Dendrobiinae</taxon>
        <taxon>Dendrobium</taxon>
    </lineage>
</organism>
<dbReference type="AlphaFoldDB" id="A0A2I0WG63"/>
<reference evidence="3 4" key="2">
    <citation type="journal article" date="2017" name="Nature">
        <title>The Apostasia genome and the evolution of orchids.</title>
        <authorList>
            <person name="Zhang G.Q."/>
            <person name="Liu K.W."/>
            <person name="Li Z."/>
            <person name="Lohaus R."/>
            <person name="Hsiao Y.Y."/>
            <person name="Niu S.C."/>
            <person name="Wang J.Y."/>
            <person name="Lin Y.C."/>
            <person name="Xu Q."/>
            <person name="Chen L.J."/>
            <person name="Yoshida K."/>
            <person name="Fujiwara S."/>
            <person name="Wang Z.W."/>
            <person name="Zhang Y.Q."/>
            <person name="Mitsuda N."/>
            <person name="Wang M."/>
            <person name="Liu G.H."/>
            <person name="Pecoraro L."/>
            <person name="Huang H.X."/>
            <person name="Xiao X.J."/>
            <person name="Lin M."/>
            <person name="Wu X.Y."/>
            <person name="Wu W.L."/>
            <person name="Chen Y.Y."/>
            <person name="Chang S.B."/>
            <person name="Sakamoto S."/>
            <person name="Ohme-Takagi M."/>
            <person name="Yagi M."/>
            <person name="Zeng S.J."/>
            <person name="Shen C.Y."/>
            <person name="Yeh C.M."/>
            <person name="Luo Y.B."/>
            <person name="Tsai W.C."/>
            <person name="Van de Peer Y."/>
            <person name="Liu Z.J."/>
        </authorList>
    </citation>
    <scope>NUCLEOTIDE SEQUENCE [LARGE SCALE GENOMIC DNA]</scope>
    <source>
        <tissue evidence="3">The whole plant</tissue>
    </source>
</reference>
<keyword evidence="2" id="KW-0732">Signal</keyword>
<name>A0A2I0WG63_9ASPA</name>
<reference evidence="3 4" key="1">
    <citation type="journal article" date="2016" name="Sci. Rep.">
        <title>The Dendrobium catenatum Lindl. genome sequence provides insights into polysaccharide synthase, floral development and adaptive evolution.</title>
        <authorList>
            <person name="Zhang G.Q."/>
            <person name="Xu Q."/>
            <person name="Bian C."/>
            <person name="Tsai W.C."/>
            <person name="Yeh C.M."/>
            <person name="Liu K.W."/>
            <person name="Yoshida K."/>
            <person name="Zhang L.S."/>
            <person name="Chang S.B."/>
            <person name="Chen F."/>
            <person name="Shi Y."/>
            <person name="Su Y.Y."/>
            <person name="Zhang Y.Q."/>
            <person name="Chen L.J."/>
            <person name="Yin Y."/>
            <person name="Lin M."/>
            <person name="Huang H."/>
            <person name="Deng H."/>
            <person name="Wang Z.W."/>
            <person name="Zhu S.L."/>
            <person name="Zhao X."/>
            <person name="Deng C."/>
            <person name="Niu S.C."/>
            <person name="Huang J."/>
            <person name="Wang M."/>
            <person name="Liu G.H."/>
            <person name="Yang H.J."/>
            <person name="Xiao X.J."/>
            <person name="Hsiao Y.Y."/>
            <person name="Wu W.L."/>
            <person name="Chen Y.Y."/>
            <person name="Mitsuda N."/>
            <person name="Ohme-Takagi M."/>
            <person name="Luo Y.B."/>
            <person name="Van de Peer Y."/>
            <person name="Liu Z.J."/>
        </authorList>
    </citation>
    <scope>NUCLEOTIDE SEQUENCE [LARGE SCALE GENOMIC DNA]</scope>
    <source>
        <tissue evidence="3">The whole plant</tissue>
    </source>
</reference>
<feature type="compositionally biased region" description="Low complexity" evidence="1">
    <location>
        <begin position="77"/>
        <end position="100"/>
    </location>
</feature>
<feature type="region of interest" description="Disordered" evidence="1">
    <location>
        <begin position="300"/>
        <end position="450"/>
    </location>
</feature>
<evidence type="ECO:0000313" key="3">
    <source>
        <dbReference type="EMBL" id="PKU74638.1"/>
    </source>
</evidence>